<dbReference type="InterPro" id="IPR028082">
    <property type="entry name" value="Peripla_BP_I"/>
</dbReference>
<dbReference type="SUPFAM" id="SSF53822">
    <property type="entry name" value="Periplasmic binding protein-like I"/>
    <property type="match status" value="1"/>
</dbReference>
<evidence type="ECO:0008006" key="2">
    <source>
        <dbReference type="Google" id="ProtNLM"/>
    </source>
</evidence>
<sequence>QAIRDAGKEPGKDIKVVSIDGTEGAVQALAQGQLNGVVESNPRFGPLAFQTVEKFLSGDPIPQKIIIQDRIYTPQNAEENLDAAY</sequence>
<reference evidence="1" key="1">
    <citation type="submission" date="2020-02" db="EMBL/GenBank/DDBJ databases">
        <authorList>
            <person name="Meier V. D."/>
        </authorList>
    </citation>
    <scope>NUCLEOTIDE SEQUENCE</scope>
    <source>
        <strain evidence="1">AVDCRST_MAG05</strain>
    </source>
</reference>
<accession>A0A6J4T9C3</accession>
<name>A0A6J4T9C3_9ACTN</name>
<proteinExistence type="predicted"/>
<dbReference type="EMBL" id="CADCVM010000376">
    <property type="protein sequence ID" value="CAA9517191.1"/>
    <property type="molecule type" value="Genomic_DNA"/>
</dbReference>
<organism evidence="1">
    <name type="scientific">uncultured Rubrobacteraceae bacterium</name>
    <dbReference type="NCBI Taxonomy" id="349277"/>
    <lineage>
        <taxon>Bacteria</taxon>
        <taxon>Bacillati</taxon>
        <taxon>Actinomycetota</taxon>
        <taxon>Rubrobacteria</taxon>
        <taxon>Rubrobacterales</taxon>
        <taxon>Rubrobacteraceae</taxon>
        <taxon>environmental samples</taxon>
    </lineage>
</organism>
<dbReference type="AlphaFoldDB" id="A0A6J4T9C3"/>
<dbReference type="Gene3D" id="3.40.50.2300">
    <property type="match status" value="2"/>
</dbReference>
<feature type="non-terminal residue" evidence="1">
    <location>
        <position position="1"/>
    </location>
</feature>
<protein>
    <recommendedName>
        <fullName evidence="2">Sugar ABC transporter substrate-binding protein</fullName>
    </recommendedName>
</protein>
<evidence type="ECO:0000313" key="1">
    <source>
        <dbReference type="EMBL" id="CAA9517191.1"/>
    </source>
</evidence>
<gene>
    <name evidence="1" type="ORF">AVDCRST_MAG05-3396</name>
</gene>